<feature type="domain" description="HNH nuclease" evidence="1">
    <location>
        <begin position="57"/>
        <end position="112"/>
    </location>
</feature>
<organism evidence="2">
    <name type="scientific">Myoviridae sp. ctNQV2</name>
    <dbReference type="NCBI Taxonomy" id="2827683"/>
    <lineage>
        <taxon>Viruses</taxon>
        <taxon>Duplodnaviria</taxon>
        <taxon>Heunggongvirae</taxon>
        <taxon>Uroviricota</taxon>
        <taxon>Caudoviricetes</taxon>
    </lineage>
</organism>
<proteinExistence type="predicted"/>
<dbReference type="EMBL" id="BK032510">
    <property type="protein sequence ID" value="DAF43721.1"/>
    <property type="molecule type" value="Genomic_DNA"/>
</dbReference>
<name>A0A8S5RYL7_9CAUD</name>
<evidence type="ECO:0000313" key="2">
    <source>
        <dbReference type="EMBL" id="DAF43721.1"/>
    </source>
</evidence>
<protein>
    <submittedName>
        <fullName evidence="2">NinG recombination protein</fullName>
    </submittedName>
</protein>
<evidence type="ECO:0000259" key="1">
    <source>
        <dbReference type="SMART" id="SM00507"/>
    </source>
</evidence>
<dbReference type="InterPro" id="IPR038563">
    <property type="entry name" value="Endonuclease_7_sf"/>
</dbReference>
<dbReference type="InterPro" id="IPR003615">
    <property type="entry name" value="HNH_nuc"/>
</dbReference>
<sequence length="138" mass="16446">MTRNKRICLYCGKDIINKNNIKFCDNQCHASYEHIKKYRDFIENNDKYCYGSYTPKNFKDFFLEEQQNKCAICGCEPIHNGKPLVFVLDHIDGDAANNKRDNLRLICLNCDSQLETFKSKNKKSSRRNYWKEKIMREI</sequence>
<dbReference type="SMART" id="SM00507">
    <property type="entry name" value="HNHc"/>
    <property type="match status" value="1"/>
</dbReference>
<dbReference type="Gene3D" id="3.40.1800.10">
    <property type="entry name" value="His-Me finger endonucleases"/>
    <property type="match status" value="1"/>
</dbReference>
<accession>A0A8S5RYL7</accession>
<reference evidence="2" key="1">
    <citation type="journal article" date="2021" name="Proc. Natl. Acad. Sci. U.S.A.">
        <title>A Catalog of Tens of Thousands of Viruses from Human Metagenomes Reveals Hidden Associations with Chronic Diseases.</title>
        <authorList>
            <person name="Tisza M.J."/>
            <person name="Buck C.B."/>
        </authorList>
    </citation>
    <scope>NUCLEOTIDE SEQUENCE</scope>
    <source>
        <strain evidence="2">CtNQV2</strain>
    </source>
</reference>